<keyword evidence="6" id="KW-1003">Cell membrane</keyword>
<dbReference type="PANTHER" id="PTHR43701:SF2">
    <property type="entry name" value="MEMBRANE TRANSPORTER PROTEIN YJNA-RELATED"/>
    <property type="match status" value="1"/>
</dbReference>
<reference evidence="8" key="1">
    <citation type="submission" date="2023-02" db="EMBL/GenBank/DDBJ databases">
        <title>Georgenia sp.10Sc9-8, isolated from a soil sample collected from the Taklamakan desert.</title>
        <authorList>
            <person name="Liu S."/>
        </authorList>
    </citation>
    <scope>NUCLEOTIDE SEQUENCE</scope>
    <source>
        <strain evidence="8">10Sc9-8</strain>
    </source>
</reference>
<evidence type="ECO:0000256" key="6">
    <source>
        <dbReference type="RuleBase" id="RU363041"/>
    </source>
</evidence>
<gene>
    <name evidence="8" type="ORF">PU560_09655</name>
</gene>
<dbReference type="Pfam" id="PF01925">
    <property type="entry name" value="TauE"/>
    <property type="match status" value="1"/>
</dbReference>
<keyword evidence="3 6" id="KW-0812">Transmembrane</keyword>
<feature type="region of interest" description="Disordered" evidence="7">
    <location>
        <begin position="132"/>
        <end position="156"/>
    </location>
</feature>
<evidence type="ECO:0000256" key="7">
    <source>
        <dbReference type="SAM" id="MobiDB-lite"/>
    </source>
</evidence>
<feature type="transmembrane region" description="Helical" evidence="6">
    <location>
        <begin position="43"/>
        <end position="62"/>
    </location>
</feature>
<feature type="transmembrane region" description="Helical" evidence="6">
    <location>
        <begin position="172"/>
        <end position="198"/>
    </location>
</feature>
<dbReference type="InterPro" id="IPR051598">
    <property type="entry name" value="TSUP/Inactive_protease-like"/>
</dbReference>
<feature type="transmembrane region" description="Helical" evidence="6">
    <location>
        <begin position="269"/>
        <end position="290"/>
    </location>
</feature>
<feature type="transmembrane region" description="Helical" evidence="6">
    <location>
        <begin position="99"/>
        <end position="116"/>
    </location>
</feature>
<dbReference type="InterPro" id="IPR002781">
    <property type="entry name" value="TM_pro_TauE-like"/>
</dbReference>
<comment type="caution">
    <text evidence="8">The sequence shown here is derived from an EMBL/GenBank/DDBJ whole genome shotgun (WGS) entry which is preliminary data.</text>
</comment>
<evidence type="ECO:0000256" key="5">
    <source>
        <dbReference type="ARBA" id="ARBA00023136"/>
    </source>
</evidence>
<evidence type="ECO:0000313" key="9">
    <source>
        <dbReference type="Proteomes" id="UP001165561"/>
    </source>
</evidence>
<sequence length="291" mass="29864">MEAVLLPAAVGVLVGLVVGALGGGGGILTVPILVYLLDQDAHVAATSSLVIVGVTSLTALVPNARRGHVRWSEGLLFGLLGTVAAYLGAFLSLSVQEQLLMALFSVLLLVSAGLMLQRSWVAWHAAHHRAQRSAAGDDPEAPRRAARGGGPGRPPVVRRHPLRVDWRRAAEVLGWASVVGLLTGFFGVGGGFAVIPALVLGLRFGMRAAVGTSLLVIVVNSAVGFAARVSEGVTVDWVLIAAFTGSSVLAGLVGTRISARVRSDVLSTAFGLLLAAVSVATAAQAFPALLR</sequence>
<proteinExistence type="inferred from homology"/>
<keyword evidence="9" id="KW-1185">Reference proteome</keyword>
<name>A0ABT5TXM7_9MICO</name>
<keyword evidence="5 6" id="KW-0472">Membrane</keyword>
<dbReference type="PANTHER" id="PTHR43701">
    <property type="entry name" value="MEMBRANE TRANSPORTER PROTEIN MJ0441-RELATED"/>
    <property type="match status" value="1"/>
</dbReference>
<dbReference type="EMBL" id="JARACI010000962">
    <property type="protein sequence ID" value="MDD9206729.1"/>
    <property type="molecule type" value="Genomic_DNA"/>
</dbReference>
<evidence type="ECO:0000256" key="2">
    <source>
        <dbReference type="ARBA" id="ARBA00009142"/>
    </source>
</evidence>
<protein>
    <recommendedName>
        <fullName evidence="6">Probable membrane transporter protein</fullName>
    </recommendedName>
</protein>
<keyword evidence="4 6" id="KW-1133">Transmembrane helix</keyword>
<organism evidence="8 9">
    <name type="scientific">Georgenia halotolerans</name>
    <dbReference type="NCBI Taxonomy" id="3028317"/>
    <lineage>
        <taxon>Bacteria</taxon>
        <taxon>Bacillati</taxon>
        <taxon>Actinomycetota</taxon>
        <taxon>Actinomycetes</taxon>
        <taxon>Micrococcales</taxon>
        <taxon>Bogoriellaceae</taxon>
        <taxon>Georgenia</taxon>
    </lineage>
</organism>
<dbReference type="Proteomes" id="UP001165561">
    <property type="component" value="Unassembled WGS sequence"/>
</dbReference>
<feature type="transmembrane region" description="Helical" evidence="6">
    <location>
        <begin position="204"/>
        <end position="225"/>
    </location>
</feature>
<feature type="transmembrane region" description="Helical" evidence="6">
    <location>
        <begin position="74"/>
        <end position="93"/>
    </location>
</feature>
<evidence type="ECO:0000256" key="3">
    <source>
        <dbReference type="ARBA" id="ARBA00022692"/>
    </source>
</evidence>
<feature type="transmembrane region" description="Helical" evidence="6">
    <location>
        <begin position="237"/>
        <end position="257"/>
    </location>
</feature>
<evidence type="ECO:0000256" key="1">
    <source>
        <dbReference type="ARBA" id="ARBA00004141"/>
    </source>
</evidence>
<evidence type="ECO:0000313" key="8">
    <source>
        <dbReference type="EMBL" id="MDD9206729.1"/>
    </source>
</evidence>
<comment type="subcellular location">
    <subcellularLocation>
        <location evidence="6">Cell membrane</location>
        <topology evidence="6">Multi-pass membrane protein</topology>
    </subcellularLocation>
    <subcellularLocation>
        <location evidence="1">Membrane</location>
        <topology evidence="1">Multi-pass membrane protein</topology>
    </subcellularLocation>
</comment>
<accession>A0ABT5TXM7</accession>
<evidence type="ECO:0000256" key="4">
    <source>
        <dbReference type="ARBA" id="ARBA00022989"/>
    </source>
</evidence>
<comment type="similarity">
    <text evidence="2 6">Belongs to the 4-toluene sulfonate uptake permease (TSUP) (TC 2.A.102) family.</text>
</comment>